<evidence type="ECO:0000256" key="1">
    <source>
        <dbReference type="SAM" id="Phobius"/>
    </source>
</evidence>
<dbReference type="InterPro" id="IPR011322">
    <property type="entry name" value="N-reg_PII-like_a/b"/>
</dbReference>
<dbReference type="SUPFAM" id="SSF54913">
    <property type="entry name" value="GlnB-like"/>
    <property type="match status" value="1"/>
</dbReference>
<proteinExistence type="predicted"/>
<keyword evidence="3" id="KW-1185">Reference proteome</keyword>
<name>D3F2A2_CONWI</name>
<dbReference type="OrthoDB" id="5244805at2"/>
<gene>
    <name evidence="2" type="ordered locus">Cwoe_1851</name>
</gene>
<dbReference type="Proteomes" id="UP000008229">
    <property type="component" value="Chromosome"/>
</dbReference>
<dbReference type="STRING" id="469383.Cwoe_1851"/>
<dbReference type="KEGG" id="cwo:Cwoe_1851"/>
<evidence type="ECO:0000313" key="2">
    <source>
        <dbReference type="EMBL" id="ADB50277.1"/>
    </source>
</evidence>
<keyword evidence="1" id="KW-0472">Membrane</keyword>
<dbReference type="RefSeq" id="WP_012933328.1">
    <property type="nucleotide sequence ID" value="NC_013739.1"/>
</dbReference>
<evidence type="ECO:0000313" key="3">
    <source>
        <dbReference type="Proteomes" id="UP000008229"/>
    </source>
</evidence>
<dbReference type="HOGENOM" id="CLU_2022789_0_0_11"/>
<dbReference type="EMBL" id="CP001854">
    <property type="protein sequence ID" value="ADB50277.1"/>
    <property type="molecule type" value="Genomic_DNA"/>
</dbReference>
<keyword evidence="1" id="KW-0812">Transmembrane</keyword>
<dbReference type="eggNOG" id="ENOG503260X">
    <property type="taxonomic scope" value="Bacteria"/>
</dbReference>
<organism evidence="2 3">
    <name type="scientific">Conexibacter woesei (strain DSM 14684 / CCUG 47730 / CIP 108061 / JCM 11494 / NBRC 100937 / ID131577)</name>
    <dbReference type="NCBI Taxonomy" id="469383"/>
    <lineage>
        <taxon>Bacteria</taxon>
        <taxon>Bacillati</taxon>
        <taxon>Actinomycetota</taxon>
        <taxon>Thermoleophilia</taxon>
        <taxon>Solirubrobacterales</taxon>
        <taxon>Conexibacteraceae</taxon>
        <taxon>Conexibacter</taxon>
    </lineage>
</organism>
<reference evidence="3" key="2">
    <citation type="submission" date="2010-01" db="EMBL/GenBank/DDBJ databases">
        <title>The complete genome of Conexibacter woesei DSM 14684.</title>
        <authorList>
            <consortium name="US DOE Joint Genome Institute (JGI-PGF)"/>
            <person name="Lucas S."/>
            <person name="Copeland A."/>
            <person name="Lapidus A."/>
            <person name="Glavina del Rio T."/>
            <person name="Dalin E."/>
            <person name="Tice H."/>
            <person name="Bruce D."/>
            <person name="Goodwin L."/>
            <person name="Pitluck S."/>
            <person name="Kyrpides N."/>
            <person name="Mavromatis K."/>
            <person name="Ivanova N."/>
            <person name="Mikhailova N."/>
            <person name="Chertkov O."/>
            <person name="Brettin T."/>
            <person name="Detter J.C."/>
            <person name="Han C."/>
            <person name="Larimer F."/>
            <person name="Land M."/>
            <person name="Hauser L."/>
            <person name="Markowitz V."/>
            <person name="Cheng J.-F."/>
            <person name="Hugenholtz P."/>
            <person name="Woyke T."/>
            <person name="Wu D."/>
            <person name="Pukall R."/>
            <person name="Steenblock K."/>
            <person name="Schneider S."/>
            <person name="Klenk H.-P."/>
            <person name="Eisen J.A."/>
        </authorList>
    </citation>
    <scope>NUCLEOTIDE SEQUENCE [LARGE SCALE GENOMIC DNA]</scope>
    <source>
        <strain evidence="3">DSM 14684 / CIP 108061 / JCM 11494 / NBRC 100937 / ID131577</strain>
    </source>
</reference>
<reference evidence="2 3" key="1">
    <citation type="journal article" date="2010" name="Stand. Genomic Sci.">
        <title>Complete genome sequence of Conexibacter woesei type strain (ID131577).</title>
        <authorList>
            <person name="Pukall R."/>
            <person name="Lapidus A."/>
            <person name="Glavina Del Rio T."/>
            <person name="Copeland A."/>
            <person name="Tice H."/>
            <person name="Cheng J.-F."/>
            <person name="Lucas S."/>
            <person name="Chen F."/>
            <person name="Nolan M."/>
            <person name="Bruce D."/>
            <person name="Goodwin L."/>
            <person name="Pitluck S."/>
            <person name="Mavromatis K."/>
            <person name="Ivanova N."/>
            <person name="Ovchinnikova G."/>
            <person name="Pati A."/>
            <person name="Chen A."/>
            <person name="Palaniappan K."/>
            <person name="Land M."/>
            <person name="Hauser L."/>
            <person name="Chang Y.-J."/>
            <person name="Jeffries C.D."/>
            <person name="Chain P."/>
            <person name="Meincke L."/>
            <person name="Sims D."/>
            <person name="Brettin T."/>
            <person name="Detter J.C."/>
            <person name="Rohde M."/>
            <person name="Goeker M."/>
            <person name="Bristow J."/>
            <person name="Eisen J.A."/>
            <person name="Markowitz V."/>
            <person name="Kyrpides N.C."/>
            <person name="Klenk H.-P."/>
            <person name="Hugenholtz P."/>
        </authorList>
    </citation>
    <scope>NUCLEOTIDE SEQUENCE [LARGE SCALE GENOMIC DNA]</scope>
    <source>
        <strain evidence="3">DSM 14684 / CIP 108061 / JCM 11494 / NBRC 100937 / ID131577</strain>
    </source>
</reference>
<sequence length="122" mass="12985">MTLPSDDIAGKVNPEYARGDLRRVVGARNQIEAEFIQGLLLEEGIPSILRRSAGFDVPEFLTSGPRDVMVPGAGVPAAREVLLQADLLTTPRPAPNPLRVLGWMLLVLAVVAGAAYLIESVG</sequence>
<accession>D3F2A2</accession>
<dbReference type="AlphaFoldDB" id="D3F2A2"/>
<keyword evidence="1" id="KW-1133">Transmembrane helix</keyword>
<protein>
    <submittedName>
        <fullName evidence="2">Uncharacterized protein</fullName>
    </submittedName>
</protein>
<feature type="transmembrane region" description="Helical" evidence="1">
    <location>
        <begin position="100"/>
        <end position="118"/>
    </location>
</feature>